<proteinExistence type="predicted"/>
<dbReference type="EMBL" id="VRMN01000001">
    <property type="protein sequence ID" value="KAA8498843.1"/>
    <property type="molecule type" value="Genomic_DNA"/>
</dbReference>
<accession>A0A5J4Z7N0</accession>
<dbReference type="AlphaFoldDB" id="A0A5J4Z7N0"/>
<evidence type="ECO:0000313" key="2">
    <source>
        <dbReference type="Proteomes" id="UP000324585"/>
    </source>
</evidence>
<dbReference type="Gene3D" id="3.40.50.300">
    <property type="entry name" value="P-loop containing nucleotide triphosphate hydrolases"/>
    <property type="match status" value="1"/>
</dbReference>
<name>A0A5J4Z7N0_PORPP</name>
<reference evidence="2" key="1">
    <citation type="journal article" date="2019" name="Nat. Commun.">
        <title>Expansion of phycobilisome linker gene families in mesophilic red algae.</title>
        <authorList>
            <person name="Lee J."/>
            <person name="Kim D."/>
            <person name="Bhattacharya D."/>
            <person name="Yoon H.S."/>
        </authorList>
    </citation>
    <scope>NUCLEOTIDE SEQUENCE [LARGE SCALE GENOMIC DNA]</scope>
    <source>
        <strain evidence="2">CCMP 1328</strain>
    </source>
</reference>
<dbReference type="OrthoDB" id="529546at2759"/>
<dbReference type="Proteomes" id="UP000324585">
    <property type="component" value="Unassembled WGS sequence"/>
</dbReference>
<dbReference type="InterPro" id="IPR027417">
    <property type="entry name" value="P-loop_NTPase"/>
</dbReference>
<sequence length="616" mass="69190">MDPFERVLPVNDVILQDILDTRDSLAHPSVTFDPMRALGLADVRSGAPACGLGRWAEYWQESPGGALHTAACCYATRAAQSARCPIMVGVKSLPRFWQDGRVPRWVIWWAGCTTALALVGGALVRPRGGAALETWRLGRVESGRFSATPPWSSYNPRAFVHFDLCTDFEAVLDQNWSPRDLELTLFDLKSNISKMKPQEVSLRRRQLACLFWQLHDAYAAAHIEMDPALLTLLHDVMMDYWRSYRDRARRKLWMYHFHISKAGGTHFCRVARRNGCTEPGVVNTPHAIPATNCLAKDLGDGPSWNPGNVGRLPNASEGHRSCRGRKEYLTAVGVNYEANEKWASAPDDDPTCSDDALSYTVLRDPVERTVSMLSNSKPSLIVDHVCPGVDPQNQSRVVFDPECVLELKYYSTDNYQVRMLGGFQAANRPLGGVLDEDVNQAKRLTRMLDTLFIQHGGEPQFMASDSSHLALGLGFDVFRNMTVHKRKEAHGWSVEDFMFTDHHYEVLRKRNEKDYELFRYGFALWELDHFLMHHTELVCAQTLGAGVKVPYAGSLTCKMLHADVDPLRQGPGRFPKGIDHATTGMWRPSSCGCGFVGHSHVPRPECLDDFVQLLPH</sequence>
<evidence type="ECO:0000313" key="1">
    <source>
        <dbReference type="EMBL" id="KAA8498843.1"/>
    </source>
</evidence>
<keyword evidence="2" id="KW-1185">Reference proteome</keyword>
<organism evidence="1 2">
    <name type="scientific">Porphyridium purpureum</name>
    <name type="common">Red alga</name>
    <name type="synonym">Porphyridium cruentum</name>
    <dbReference type="NCBI Taxonomy" id="35688"/>
    <lineage>
        <taxon>Eukaryota</taxon>
        <taxon>Rhodophyta</taxon>
        <taxon>Bangiophyceae</taxon>
        <taxon>Porphyridiales</taxon>
        <taxon>Porphyridiaceae</taxon>
        <taxon>Porphyridium</taxon>
    </lineage>
</organism>
<gene>
    <name evidence="1" type="ORF">FVE85_6428</name>
</gene>
<protein>
    <submittedName>
        <fullName evidence="1">Uncharacterized protein</fullName>
    </submittedName>
</protein>
<comment type="caution">
    <text evidence="1">The sequence shown here is derived from an EMBL/GenBank/DDBJ whole genome shotgun (WGS) entry which is preliminary data.</text>
</comment>